<dbReference type="KEGG" id="orz:FNH13_07330"/>
<evidence type="ECO:0000256" key="1">
    <source>
        <dbReference type="SAM" id="MobiDB-lite"/>
    </source>
</evidence>
<reference evidence="3 4" key="1">
    <citation type="submission" date="2019-07" db="EMBL/GenBank/DDBJ databases">
        <title>complete genome sequencing of Ornithinimicrobium sp. H23M54.</title>
        <authorList>
            <person name="Bae J.-W."/>
            <person name="Lee S.-Y."/>
        </authorList>
    </citation>
    <scope>NUCLEOTIDE SEQUENCE [LARGE SCALE GENOMIC DNA]</scope>
    <source>
        <strain evidence="3 4">H23M54</strain>
    </source>
</reference>
<feature type="compositionally biased region" description="Low complexity" evidence="1">
    <location>
        <begin position="36"/>
        <end position="72"/>
    </location>
</feature>
<sequence>MTPSPIARRAAAPASAACLAIGLLLAGCGTSTAPEGTGSTPTSDSTPSATDNTPSTTDATSPTSDATTDGATMTQTPEEPLGAGAVLTPEDDGATVRLMVGEEVSVQLAPPWDTAEPVSEDADVVEVVRVDHFTDPGYAEFTLLALGAGEARVQVQAEGEEIGIHLTVTD</sequence>
<feature type="chain" id="PRO_5021750421" description="AMIN domain-containing protein" evidence="2">
    <location>
        <begin position="34"/>
        <end position="170"/>
    </location>
</feature>
<gene>
    <name evidence="3" type="ORF">FNH13_07330</name>
</gene>
<dbReference type="AlphaFoldDB" id="A0A516G9H5"/>
<feature type="region of interest" description="Disordered" evidence="1">
    <location>
        <begin position="30"/>
        <end position="89"/>
    </location>
</feature>
<evidence type="ECO:0000313" key="3">
    <source>
        <dbReference type="EMBL" id="QDO88177.1"/>
    </source>
</evidence>
<organism evidence="3 4">
    <name type="scientific">Ornithinimicrobium ciconiae</name>
    <dbReference type="NCBI Taxonomy" id="2594265"/>
    <lineage>
        <taxon>Bacteria</taxon>
        <taxon>Bacillati</taxon>
        <taxon>Actinomycetota</taxon>
        <taxon>Actinomycetes</taxon>
        <taxon>Micrococcales</taxon>
        <taxon>Ornithinimicrobiaceae</taxon>
        <taxon>Ornithinimicrobium</taxon>
    </lineage>
</organism>
<evidence type="ECO:0008006" key="5">
    <source>
        <dbReference type="Google" id="ProtNLM"/>
    </source>
</evidence>
<proteinExistence type="predicted"/>
<evidence type="ECO:0000256" key="2">
    <source>
        <dbReference type="SAM" id="SignalP"/>
    </source>
</evidence>
<protein>
    <recommendedName>
        <fullName evidence="5">AMIN domain-containing protein</fullName>
    </recommendedName>
</protein>
<keyword evidence="4" id="KW-1185">Reference proteome</keyword>
<dbReference type="OrthoDB" id="4872293at2"/>
<evidence type="ECO:0000313" key="4">
    <source>
        <dbReference type="Proteomes" id="UP000315395"/>
    </source>
</evidence>
<name>A0A516G9H5_9MICO</name>
<dbReference type="RefSeq" id="WP_143782852.1">
    <property type="nucleotide sequence ID" value="NZ_CP041616.1"/>
</dbReference>
<dbReference type="Proteomes" id="UP000315395">
    <property type="component" value="Chromosome"/>
</dbReference>
<accession>A0A516G9H5</accession>
<feature type="signal peptide" evidence="2">
    <location>
        <begin position="1"/>
        <end position="33"/>
    </location>
</feature>
<dbReference type="EMBL" id="CP041616">
    <property type="protein sequence ID" value="QDO88177.1"/>
    <property type="molecule type" value="Genomic_DNA"/>
</dbReference>
<keyword evidence="2" id="KW-0732">Signal</keyword>